<dbReference type="PROSITE" id="PS51257">
    <property type="entry name" value="PROKAR_LIPOPROTEIN"/>
    <property type="match status" value="1"/>
</dbReference>
<evidence type="ECO:0008006" key="3">
    <source>
        <dbReference type="Google" id="ProtNLM"/>
    </source>
</evidence>
<organism evidence="1 2">
    <name type="scientific">Halobacillus salinus</name>
    <dbReference type="NCBI Taxonomy" id="192814"/>
    <lineage>
        <taxon>Bacteria</taxon>
        <taxon>Bacillati</taxon>
        <taxon>Bacillota</taxon>
        <taxon>Bacilli</taxon>
        <taxon>Bacillales</taxon>
        <taxon>Bacillaceae</taxon>
        <taxon>Halobacillus</taxon>
    </lineage>
</organism>
<sequence>MRRVIFASVLFLSISCLLLLYQWEDFEQPAPNKHGSLPSPTINIDIKLLENTYVIHYTFEEWLPGTYEVSFPEESRMIRCSHDCLKEKDNSTAEWEFTGEEQLSYELPFGNQDKLTEWNLKFRQGERYVKPEYKLSLEDYSQMEHTWVGVTSKKSDIRKDLVRYYQFEKTNRIHYPLVLVKDSSKKVWRSGEWVVTYPSSSPISEDTKRYIRALENQYQPALVELNQESAAPSGGYLSVKSVYQIEHALFLQQIKSLYPDASREWAIPVLSQLFFDKSLTEMERSQAMAGDILAVFSEEEVETIKQKLLRNDASATLVTKVDELLSQVYGMHTTFFSQNKESGSYVPLYFLHSKPVISPDQTMDEDAVELGREMYLPLKPLLNLAGYSFTPFPKDKLFLVELPGRSYRFFLNRSTFIMNEQEFGMATDLLRKVDGRIFMKRHYVEELLNINVAERENSIIVQKK</sequence>
<dbReference type="EMBL" id="SRJC01000001">
    <property type="protein sequence ID" value="TGB05027.1"/>
    <property type="molecule type" value="Genomic_DNA"/>
</dbReference>
<dbReference type="AlphaFoldDB" id="A0A4Z0H583"/>
<keyword evidence="2" id="KW-1185">Reference proteome</keyword>
<accession>A0A4Z0H583</accession>
<name>A0A4Z0H583_9BACI</name>
<dbReference type="Proteomes" id="UP000297982">
    <property type="component" value="Unassembled WGS sequence"/>
</dbReference>
<protein>
    <recommendedName>
        <fullName evidence="3">Copper amine oxidase-like N-terminal domain-containing protein</fullName>
    </recommendedName>
</protein>
<proteinExistence type="predicted"/>
<comment type="caution">
    <text evidence="1">The sequence shown here is derived from an EMBL/GenBank/DDBJ whole genome shotgun (WGS) entry which is preliminary data.</text>
</comment>
<evidence type="ECO:0000313" key="2">
    <source>
        <dbReference type="Proteomes" id="UP000297982"/>
    </source>
</evidence>
<reference evidence="1 2" key="1">
    <citation type="journal article" date="2003" name="Int. J. Syst. Evol. Microbiol.">
        <title>Halobacillus salinus sp. nov., isolated from a salt lake on the coast of the East Sea in Korea.</title>
        <authorList>
            <person name="Yoon J.H."/>
            <person name="Kang K.H."/>
            <person name="Park Y.H."/>
        </authorList>
    </citation>
    <scope>NUCLEOTIDE SEQUENCE [LARGE SCALE GENOMIC DNA]</scope>
    <source>
        <strain evidence="1 2">HSL-3</strain>
    </source>
</reference>
<dbReference type="STRING" id="192814.GCA_900166575_02047"/>
<gene>
    <name evidence="1" type="ORF">E4663_08540</name>
</gene>
<dbReference type="RefSeq" id="WP_135327278.1">
    <property type="nucleotide sequence ID" value="NZ_SRJC01000001.1"/>
</dbReference>
<evidence type="ECO:0000313" key="1">
    <source>
        <dbReference type="EMBL" id="TGB05027.1"/>
    </source>
</evidence>